<dbReference type="InterPro" id="IPR050259">
    <property type="entry name" value="SDR"/>
</dbReference>
<evidence type="ECO:0000256" key="2">
    <source>
        <dbReference type="ARBA" id="ARBA00023002"/>
    </source>
</evidence>
<dbReference type="FunFam" id="3.40.50.720:FF:000084">
    <property type="entry name" value="Short-chain dehydrogenase reductase"/>
    <property type="match status" value="1"/>
</dbReference>
<dbReference type="GO" id="GO:0008206">
    <property type="term" value="P:bile acid metabolic process"/>
    <property type="evidence" value="ECO:0007669"/>
    <property type="project" value="UniProtKB-ARBA"/>
</dbReference>
<organism evidence="4">
    <name type="scientific">uncultured Eubacteriales bacterium</name>
    <dbReference type="NCBI Taxonomy" id="172733"/>
    <lineage>
        <taxon>Bacteria</taxon>
        <taxon>Bacillati</taxon>
        <taxon>Bacillota</taxon>
        <taxon>Clostridia</taxon>
        <taxon>Eubacteriales</taxon>
        <taxon>environmental samples</taxon>
    </lineage>
</organism>
<keyword evidence="3" id="KW-0753">Steroid metabolism</keyword>
<proteinExistence type="inferred from homology"/>
<gene>
    <name evidence="4" type="ORF">KL86CLO1_12352</name>
</gene>
<dbReference type="PRINTS" id="PR00081">
    <property type="entry name" value="GDHRDH"/>
</dbReference>
<sequence>MDLGLNGKTVIVTGGAKGIGAGICEVYAQEGANLVVNYHSDRPGAEAFTASLSQRYGADAVCVQGDVGEEHEVGRIFDTAWERYGTADILINNAGFGKSTPFTDISLEEWTKGLRDNLTGQFLMSREFARRLIPLGRQGSIVNILSKASVSSTTKGRVCYVANKTGEVGLTHAMAVDLTEHGIRVNGVMPGFVLGSNLIRQRDQKPEVFSKRIERVPLKRVGEAWEIGTMVAFLTSDKSSLAVGTCVDMTGGLLLGF</sequence>
<dbReference type="Gene3D" id="3.40.50.720">
    <property type="entry name" value="NAD(P)-binding Rossmann-like Domain"/>
    <property type="match status" value="1"/>
</dbReference>
<accession>A0A212K856</accession>
<dbReference type="PANTHER" id="PTHR42879">
    <property type="entry name" value="3-OXOACYL-(ACYL-CARRIER-PROTEIN) REDUCTASE"/>
    <property type="match status" value="1"/>
</dbReference>
<reference evidence="4" key="1">
    <citation type="submission" date="2016-04" db="EMBL/GenBank/DDBJ databases">
        <authorList>
            <person name="Evans L.H."/>
            <person name="Alamgir A."/>
            <person name="Owens N."/>
            <person name="Weber N.D."/>
            <person name="Virtaneva K."/>
            <person name="Barbian K."/>
            <person name="Babar A."/>
            <person name="Rosenke K."/>
        </authorList>
    </citation>
    <scope>NUCLEOTIDE SEQUENCE</scope>
    <source>
        <strain evidence="4">86</strain>
    </source>
</reference>
<evidence type="ECO:0000256" key="3">
    <source>
        <dbReference type="ARBA" id="ARBA00023221"/>
    </source>
</evidence>
<dbReference type="Pfam" id="PF13561">
    <property type="entry name" value="adh_short_C2"/>
    <property type="match status" value="1"/>
</dbReference>
<dbReference type="InterPro" id="IPR002347">
    <property type="entry name" value="SDR_fam"/>
</dbReference>
<dbReference type="InterPro" id="IPR036291">
    <property type="entry name" value="NAD(P)-bd_dom_sf"/>
</dbReference>
<dbReference type="GO" id="GO:0016491">
    <property type="term" value="F:oxidoreductase activity"/>
    <property type="evidence" value="ECO:0007669"/>
    <property type="project" value="UniProtKB-KW"/>
</dbReference>
<dbReference type="PRINTS" id="PR00080">
    <property type="entry name" value="SDRFAMILY"/>
</dbReference>
<keyword evidence="3" id="KW-0443">Lipid metabolism</keyword>
<dbReference type="SUPFAM" id="SSF51735">
    <property type="entry name" value="NAD(P)-binding Rossmann-fold domains"/>
    <property type="match status" value="1"/>
</dbReference>
<evidence type="ECO:0000256" key="1">
    <source>
        <dbReference type="ARBA" id="ARBA00006484"/>
    </source>
</evidence>
<protein>
    <submittedName>
        <fullName evidence="4">Glucose 1-dehydrogenase</fullName>
    </submittedName>
</protein>
<dbReference type="PANTHER" id="PTHR42879:SF2">
    <property type="entry name" value="3-OXOACYL-[ACYL-CARRIER-PROTEIN] REDUCTASE FABG"/>
    <property type="match status" value="1"/>
</dbReference>
<comment type="similarity">
    <text evidence="1">Belongs to the short-chain dehydrogenases/reductases (SDR) family.</text>
</comment>
<dbReference type="AlphaFoldDB" id="A0A212K856"/>
<dbReference type="EMBL" id="FLUN01000001">
    <property type="protein sequence ID" value="SBW07832.1"/>
    <property type="molecule type" value="Genomic_DNA"/>
</dbReference>
<name>A0A212K856_9FIRM</name>
<evidence type="ECO:0000313" key="4">
    <source>
        <dbReference type="EMBL" id="SBW07832.1"/>
    </source>
</evidence>
<keyword evidence="2" id="KW-0560">Oxidoreductase</keyword>